<proteinExistence type="predicted"/>
<name>A0AAW5N2V9_9BACT</name>
<protein>
    <recommendedName>
        <fullName evidence="3">Phage tail protein</fullName>
    </recommendedName>
</protein>
<keyword evidence="2" id="KW-1185">Reference proteome</keyword>
<accession>A0AAW5N2V9</accession>
<dbReference type="Proteomes" id="UP001204579">
    <property type="component" value="Unassembled WGS sequence"/>
</dbReference>
<evidence type="ECO:0000313" key="1">
    <source>
        <dbReference type="EMBL" id="MCR8872621.1"/>
    </source>
</evidence>
<dbReference type="Gene3D" id="2.30.110.20">
    <property type="entry name" value="Hcp1-like"/>
    <property type="match status" value="1"/>
</dbReference>
<comment type="caution">
    <text evidence="1">The sequence shown here is derived from an EMBL/GenBank/DDBJ whole genome shotgun (WGS) entry which is preliminary data.</text>
</comment>
<sequence length="130" mass="14833">MAKTPVKIEIDGYKEREVQMVTYEFDQATDVEGQMSGIPRGGLITVRVKALNDGTPDLLAWMVERNLPKNGTITFLETKTGKSMKTIKFTNGYCVNFEEKWEDKKGHFEEIVISCQKIEFGSVVYENDWA</sequence>
<dbReference type="InterPro" id="IPR036624">
    <property type="entry name" value="Hcp1-lik_sf"/>
</dbReference>
<organism evidence="1 2">
    <name type="scientific">Phocaeicola barnesiae</name>
    <dbReference type="NCBI Taxonomy" id="376804"/>
    <lineage>
        <taxon>Bacteria</taxon>
        <taxon>Pseudomonadati</taxon>
        <taxon>Bacteroidota</taxon>
        <taxon>Bacteroidia</taxon>
        <taxon>Bacteroidales</taxon>
        <taxon>Bacteroidaceae</taxon>
        <taxon>Phocaeicola</taxon>
    </lineage>
</organism>
<reference evidence="1 2" key="1">
    <citation type="submission" date="2022-08" db="EMBL/GenBank/DDBJ databases">
        <authorList>
            <person name="Zeman M."/>
            <person name="Kubasova T."/>
        </authorList>
    </citation>
    <scope>NUCLEOTIDE SEQUENCE [LARGE SCALE GENOMIC DNA]</scope>
    <source>
        <strain evidence="1 2">ET62</strain>
    </source>
</reference>
<evidence type="ECO:0008006" key="3">
    <source>
        <dbReference type="Google" id="ProtNLM"/>
    </source>
</evidence>
<gene>
    <name evidence="1" type="ORF">NW209_01065</name>
</gene>
<dbReference type="GO" id="GO:0033104">
    <property type="term" value="C:type VI protein secretion system complex"/>
    <property type="evidence" value="ECO:0007669"/>
    <property type="project" value="InterPro"/>
</dbReference>
<dbReference type="InterPro" id="IPR041408">
    <property type="entry name" value="Hcp_Tssd"/>
</dbReference>
<dbReference type="Pfam" id="PF17642">
    <property type="entry name" value="TssD"/>
    <property type="match status" value="1"/>
</dbReference>
<evidence type="ECO:0000313" key="2">
    <source>
        <dbReference type="Proteomes" id="UP001204579"/>
    </source>
</evidence>
<dbReference type="RefSeq" id="WP_235300557.1">
    <property type="nucleotide sequence ID" value="NZ_JADYTI010000004.1"/>
</dbReference>
<dbReference type="EMBL" id="JANRHJ010000001">
    <property type="protein sequence ID" value="MCR8872621.1"/>
    <property type="molecule type" value="Genomic_DNA"/>
</dbReference>
<dbReference type="AlphaFoldDB" id="A0AAW5N2V9"/>